<dbReference type="Pfam" id="PF26633">
    <property type="entry name" value="DUF8206"/>
    <property type="match status" value="1"/>
</dbReference>
<proteinExistence type="predicted"/>
<dbReference type="PANTHER" id="PTHR32046">
    <property type="entry name" value="G DOMAIN-CONTAINING PROTEIN"/>
    <property type="match status" value="1"/>
</dbReference>
<evidence type="ECO:0000259" key="1">
    <source>
        <dbReference type="Pfam" id="PF26633"/>
    </source>
</evidence>
<dbReference type="AlphaFoldDB" id="A0A816CTT1"/>
<evidence type="ECO:0000313" key="3">
    <source>
        <dbReference type="Proteomes" id="UP000663834"/>
    </source>
</evidence>
<name>A0A816CTT1_9BILA</name>
<dbReference type="InterPro" id="IPR058519">
    <property type="entry name" value="DUF8206"/>
</dbReference>
<dbReference type="OrthoDB" id="6776768at2759"/>
<accession>A0A816CTT1</accession>
<feature type="domain" description="DUF8206" evidence="1">
    <location>
        <begin position="138"/>
        <end position="194"/>
    </location>
</feature>
<dbReference type="Proteomes" id="UP000663834">
    <property type="component" value="Unassembled WGS sequence"/>
</dbReference>
<evidence type="ECO:0000313" key="2">
    <source>
        <dbReference type="EMBL" id="CAF1627984.1"/>
    </source>
</evidence>
<dbReference type="EMBL" id="CAJNOW010013995">
    <property type="protein sequence ID" value="CAF1627984.1"/>
    <property type="molecule type" value="Genomic_DNA"/>
</dbReference>
<comment type="caution">
    <text evidence="2">The sequence shown here is derived from an EMBL/GenBank/DDBJ whole genome shotgun (WGS) entry which is preliminary data.</text>
</comment>
<protein>
    <recommendedName>
        <fullName evidence="1">DUF8206 domain-containing protein</fullName>
    </recommendedName>
</protein>
<organism evidence="2 3">
    <name type="scientific">Rotaria magnacalcarata</name>
    <dbReference type="NCBI Taxonomy" id="392030"/>
    <lineage>
        <taxon>Eukaryota</taxon>
        <taxon>Metazoa</taxon>
        <taxon>Spiralia</taxon>
        <taxon>Gnathifera</taxon>
        <taxon>Rotifera</taxon>
        <taxon>Eurotatoria</taxon>
        <taxon>Bdelloidea</taxon>
        <taxon>Philodinida</taxon>
        <taxon>Philodinidae</taxon>
        <taxon>Rotaria</taxon>
    </lineage>
</organism>
<gene>
    <name evidence="2" type="ORF">KQP761_LOCUS25664</name>
</gene>
<sequence length="195" mass="22284">MNEEDLLAVRYRCHLHTLLVENNVADVIRPTGVHYIGIESNVVLKTKIDYSRSWEHSVKDFSVLIARIIKCDNHATRDTLSLNEAHQLIRKLSRPIGEISTLIQENIQLAEQHKKNVVSNRTSTPMVLKQKDEEILNLGDPRTVCASNTCTQLIKIDGIAKVNYVNHCHPHCYLIGVKVEWIDHEKLKDCTAMNK</sequence>
<dbReference type="PANTHER" id="PTHR32046:SF11">
    <property type="entry name" value="IMMUNE-ASSOCIATED NUCLEOTIDE-BINDING PROTEIN 10-LIKE"/>
    <property type="match status" value="1"/>
</dbReference>
<reference evidence="2" key="1">
    <citation type="submission" date="2021-02" db="EMBL/GenBank/DDBJ databases">
        <authorList>
            <person name="Nowell W R."/>
        </authorList>
    </citation>
    <scope>NUCLEOTIDE SEQUENCE</scope>
</reference>